<gene>
    <name evidence="2" type="ORF">CSW57_03715</name>
</gene>
<evidence type="ECO:0000313" key="3">
    <source>
        <dbReference type="Proteomes" id="UP000225108"/>
    </source>
</evidence>
<protein>
    <recommendedName>
        <fullName evidence="1">Peptidase M16 N-terminal domain-containing protein</fullName>
    </recommendedName>
</protein>
<sequence>MPRHDVFTMTSRSRGRCHITVSRVQSARTMGLSVVIPVGTAYERPGEAGFAHLSEHLMHQYARDQWGETAEDQIVRVGGISNAQTYPIHTEYSFAIPAPVEAEIPDWIDRAIARVAPPRITSVDIECEGRIIRQEVARRMSTSPTAGFPWIDALGALSTDFRLRHNGFSDLADIEAATPEAIENFLNRTYRSAPVAVGVAGPWSPDLVLDLLDCEEGEPTTAVTDAYTAAFGDLIDGPHHRQSSVATQIPMFSSVRYVADAHGATPESTQAHSMIAVEWANAVSPGTHWQVGLFGATMGPDHCVLIGSRSHGADIAVPQWADVPSDRRSELFVHAQQRALDNIDKELSSTATHAAMLARDSAFGVQTWARRCAVAQTTPEDIDQYLRRAHAAPAGTLSSTAPAGMGRS</sequence>
<dbReference type="SUPFAM" id="SSF63411">
    <property type="entry name" value="LuxS/MPP-like metallohydrolase"/>
    <property type="match status" value="1"/>
</dbReference>
<evidence type="ECO:0000259" key="1">
    <source>
        <dbReference type="Pfam" id="PF00675"/>
    </source>
</evidence>
<organism evidence="2 3">
    <name type="scientific">Williamsia marianensis</name>
    <dbReference type="NCBI Taxonomy" id="85044"/>
    <lineage>
        <taxon>Bacteria</taxon>
        <taxon>Bacillati</taxon>
        <taxon>Actinomycetota</taxon>
        <taxon>Actinomycetes</taxon>
        <taxon>Mycobacteriales</taxon>
        <taxon>Nocardiaceae</taxon>
        <taxon>Williamsia</taxon>
    </lineage>
</organism>
<feature type="domain" description="Peptidase M16 N-terminal" evidence="1">
    <location>
        <begin position="26"/>
        <end position="136"/>
    </location>
</feature>
<dbReference type="InterPro" id="IPR011249">
    <property type="entry name" value="Metalloenz_LuxS/M16"/>
</dbReference>
<dbReference type="Pfam" id="PF00675">
    <property type="entry name" value="Peptidase_M16"/>
    <property type="match status" value="1"/>
</dbReference>
<dbReference type="InterPro" id="IPR011765">
    <property type="entry name" value="Pept_M16_N"/>
</dbReference>
<evidence type="ECO:0000313" key="2">
    <source>
        <dbReference type="EMBL" id="PHV68351.1"/>
    </source>
</evidence>
<proteinExistence type="predicted"/>
<comment type="caution">
    <text evidence="2">The sequence shown here is derived from an EMBL/GenBank/DDBJ whole genome shotgun (WGS) entry which is preliminary data.</text>
</comment>
<name>A0A2G3PRH2_WILMA</name>
<dbReference type="Proteomes" id="UP000225108">
    <property type="component" value="Unassembled WGS sequence"/>
</dbReference>
<reference evidence="2 3" key="1">
    <citation type="submission" date="2017-10" db="EMBL/GenBank/DDBJ databases">
        <title>The draft genome sequence of Williamsia sp. BULT 1.1 isolated from the semi-arid grassland soils from South Africa.</title>
        <authorList>
            <person name="Kabwe M.H."/>
            <person name="Govender N."/>
            <person name="Mutseka Lunga P."/>
            <person name="Vikram S."/>
            <person name="Makhalanyane T.P."/>
        </authorList>
    </citation>
    <scope>NUCLEOTIDE SEQUENCE [LARGE SCALE GENOMIC DNA]</scope>
    <source>
        <strain evidence="2 3">BULT 1.1</strain>
    </source>
</reference>
<dbReference type="AlphaFoldDB" id="A0A2G3PRH2"/>
<accession>A0A2G3PRH2</accession>
<dbReference type="GO" id="GO:0046872">
    <property type="term" value="F:metal ion binding"/>
    <property type="evidence" value="ECO:0007669"/>
    <property type="project" value="InterPro"/>
</dbReference>
<dbReference type="Gene3D" id="3.30.830.10">
    <property type="entry name" value="Metalloenzyme, LuxS/M16 peptidase-like"/>
    <property type="match status" value="1"/>
</dbReference>
<dbReference type="EMBL" id="PEBD01000004">
    <property type="protein sequence ID" value="PHV68351.1"/>
    <property type="molecule type" value="Genomic_DNA"/>
</dbReference>